<feature type="compositionally biased region" description="Low complexity" evidence="1">
    <location>
        <begin position="382"/>
        <end position="407"/>
    </location>
</feature>
<dbReference type="OrthoDB" id="3357948at2759"/>
<dbReference type="EMBL" id="NHTK01001376">
    <property type="protein sequence ID" value="PPQ98782.1"/>
    <property type="molecule type" value="Genomic_DNA"/>
</dbReference>
<evidence type="ECO:0000313" key="2">
    <source>
        <dbReference type="EMBL" id="PPQ98782.1"/>
    </source>
</evidence>
<feature type="region of interest" description="Disordered" evidence="1">
    <location>
        <begin position="1"/>
        <end position="73"/>
    </location>
</feature>
<reference evidence="2 3" key="1">
    <citation type="journal article" date="2018" name="Evol. Lett.">
        <title>Horizontal gene cluster transfer increased hallucinogenic mushroom diversity.</title>
        <authorList>
            <person name="Reynolds H.T."/>
            <person name="Vijayakumar V."/>
            <person name="Gluck-Thaler E."/>
            <person name="Korotkin H.B."/>
            <person name="Matheny P.B."/>
            <person name="Slot J.C."/>
        </authorList>
    </citation>
    <scope>NUCLEOTIDE SEQUENCE [LARGE SCALE GENOMIC DNA]</scope>
    <source>
        <strain evidence="2 3">2629</strain>
    </source>
</reference>
<feature type="compositionally biased region" description="Basic and acidic residues" evidence="1">
    <location>
        <begin position="1074"/>
        <end position="1083"/>
    </location>
</feature>
<feature type="compositionally biased region" description="Acidic residues" evidence="1">
    <location>
        <begin position="257"/>
        <end position="270"/>
    </location>
</feature>
<feature type="compositionally biased region" description="Basic and acidic residues" evidence="1">
    <location>
        <begin position="501"/>
        <end position="523"/>
    </location>
</feature>
<name>A0A409Y6V7_9AGAR</name>
<feature type="compositionally biased region" description="Polar residues" evidence="1">
    <location>
        <begin position="295"/>
        <end position="304"/>
    </location>
</feature>
<organism evidence="2 3">
    <name type="scientific">Panaeolus cyanescens</name>
    <dbReference type="NCBI Taxonomy" id="181874"/>
    <lineage>
        <taxon>Eukaryota</taxon>
        <taxon>Fungi</taxon>
        <taxon>Dikarya</taxon>
        <taxon>Basidiomycota</taxon>
        <taxon>Agaricomycotina</taxon>
        <taxon>Agaricomycetes</taxon>
        <taxon>Agaricomycetidae</taxon>
        <taxon>Agaricales</taxon>
        <taxon>Agaricineae</taxon>
        <taxon>Galeropsidaceae</taxon>
        <taxon>Panaeolus</taxon>
    </lineage>
</organism>
<protein>
    <submittedName>
        <fullName evidence="2">Uncharacterized protein</fullName>
    </submittedName>
</protein>
<dbReference type="InParanoid" id="A0A409Y6V7"/>
<comment type="caution">
    <text evidence="2">The sequence shown here is derived from an EMBL/GenBank/DDBJ whole genome shotgun (WGS) entry which is preliminary data.</text>
</comment>
<feature type="compositionally biased region" description="Low complexity" evidence="1">
    <location>
        <begin position="172"/>
        <end position="199"/>
    </location>
</feature>
<proteinExistence type="predicted"/>
<feature type="region of interest" description="Disordered" evidence="1">
    <location>
        <begin position="501"/>
        <end position="573"/>
    </location>
</feature>
<feature type="compositionally biased region" description="Polar residues" evidence="1">
    <location>
        <begin position="1"/>
        <end position="29"/>
    </location>
</feature>
<feature type="compositionally biased region" description="Polar residues" evidence="1">
    <location>
        <begin position="791"/>
        <end position="804"/>
    </location>
</feature>
<feature type="compositionally biased region" description="Low complexity" evidence="1">
    <location>
        <begin position="45"/>
        <end position="58"/>
    </location>
</feature>
<feature type="compositionally biased region" description="Low complexity" evidence="1">
    <location>
        <begin position="805"/>
        <end position="823"/>
    </location>
</feature>
<feature type="compositionally biased region" description="Low complexity" evidence="1">
    <location>
        <begin position="328"/>
        <end position="339"/>
    </location>
</feature>
<feature type="region of interest" description="Disordered" evidence="1">
    <location>
        <begin position="655"/>
        <end position="772"/>
    </location>
</feature>
<accession>A0A409Y6V7</accession>
<dbReference type="STRING" id="181874.A0A409Y6V7"/>
<feature type="region of interest" description="Disordered" evidence="1">
    <location>
        <begin position="982"/>
        <end position="1007"/>
    </location>
</feature>
<feature type="compositionally biased region" description="Polar residues" evidence="1">
    <location>
        <begin position="524"/>
        <end position="535"/>
    </location>
</feature>
<evidence type="ECO:0000313" key="3">
    <source>
        <dbReference type="Proteomes" id="UP000284842"/>
    </source>
</evidence>
<dbReference type="Proteomes" id="UP000284842">
    <property type="component" value="Unassembled WGS sequence"/>
</dbReference>
<feature type="region of interest" description="Disordered" evidence="1">
    <location>
        <begin position="93"/>
        <end position="407"/>
    </location>
</feature>
<feature type="region of interest" description="Disordered" evidence="1">
    <location>
        <begin position="788"/>
        <end position="893"/>
    </location>
</feature>
<feature type="compositionally biased region" description="Basic and acidic residues" evidence="1">
    <location>
        <begin position="549"/>
        <end position="571"/>
    </location>
</feature>
<sequence>MPATHNSFSPPPFSQTFASQSSSEVNTPRSLARKMLYRDQDDSSKPSSSSSSQASDSSRGLAPPPRTSSMNAKMSYASHSELYTQNDLNTYSFGAAASSSSPSLTEQLVDPLSRPRDEQDSDDLASIPDTTPRPSVVAVTHNPRSHQSQYPDFHHSRTRSSSRAKERDSDLASNSTFPNSSASASVSSLSRPSESNHSRATSRSRRSTTPLTSANDLTSDEDELESDGRHPIPSDFQDLEGPSPHRRRPQTSSLYLSEEDFPDSEQDSESDDHHHPNPLHSQYSGRRGSHAIPIPNTQSDSLYQDNRARENSLATIRRPSKSLEDLHSFSFAQSSGASAPPRADSHHPLSIAPNSVPQSESDWREYRKRSMQRDMLPPVPPQIITSIPGPSSSSISQSASTSYHSSSSATASSTVVESYDFSWMQYGTKGVVAIDDVADIVGESGPGSRSAFYPFRKASAGSRRASTISSNVDIIHKNIAGAWASQKAKDQRHMWLFVKEKNKPSGDDDKGHGHGFVTERERPSISSLFRPNTSGDGSGIHGAVTFFPEPKDRERSSGKEKEKASGKDKPVWKGMPLDAEEMWGNGALGKYKVVRKNVPAIEAGKAPQQRLNISYFRNTAYYPNGTSQASEGPTVTIHKHSKAGAFSISRHYRTKPAHHDNASSSSHALKSIPSRNNLSSRESTDASRKKTSMILLAPRRVQKAYTSTNTTRKLDTHGLLDDNGNGSAREQERRRDYERERERERDKGGREKGKEKEKKGKEKDKEKAQETISLAKSESKVVVVTAPDTVQLDNSEDSSAGSVGNTAATNPSTSTSTSAVTTPECSDTGGNSFGSIGSIEQSIMSHETASSDKTISRNNYPYKSQQRKRDPYDILDDSDSDGPRPRYPTKTPHRETYAALPPEVFETTHQQNPSTGLFGWGKSKHADRNALRANPFFEQSYNPPWPVTAPRSNQETRKGIVDDLNMSFQDVGLLPAMNEIKPYGHGSQHRKRREKAHAPRTETRVSDNKSDVDIFEAIHPDALYMLLPLWPGETDPYSARKHPFTPPKMPMEDKPYLLIYYRAQSEPMSTVDETSSKIKSQEKKKSKNSPTSSHDSMHKKDERSVFMKQFHISARMIHYRDLQGTGVRIPDQGLAVSGSLQEAYEYVPVCNCSDHYVIGISHSRDGGIEFFPEGFEKLGLARSIPNPRPVEFPEEDDSSSMDTIFILTPIGRAVMEMAWLGGMAVTSFSSSSS</sequence>
<keyword evidence="3" id="KW-1185">Reference proteome</keyword>
<feature type="compositionally biased region" description="Basic and acidic residues" evidence="1">
    <location>
        <begin position="729"/>
        <end position="769"/>
    </location>
</feature>
<evidence type="ECO:0000256" key="1">
    <source>
        <dbReference type="SAM" id="MobiDB-lite"/>
    </source>
</evidence>
<feature type="region of interest" description="Disordered" evidence="1">
    <location>
        <begin position="1070"/>
        <end position="1100"/>
    </location>
</feature>
<feature type="compositionally biased region" description="Low complexity" evidence="1">
    <location>
        <begin position="207"/>
        <end position="217"/>
    </location>
</feature>
<dbReference type="AlphaFoldDB" id="A0A409Y6V7"/>
<feature type="compositionally biased region" description="Basic and acidic residues" evidence="1">
    <location>
        <begin position="996"/>
        <end position="1007"/>
    </location>
</feature>
<gene>
    <name evidence="2" type="ORF">CVT24_003340</name>
</gene>
<feature type="compositionally biased region" description="Polar residues" evidence="1">
    <location>
        <begin position="824"/>
        <end position="864"/>
    </location>
</feature>